<sequence>MIPTPRLSHLSADEFDLVYEPAEDTFLLLDALEQDAEELKALIPSICLEIGSGSGCVSAFIGQIMGSSSTLYLCTDINPHACKCTYRTGIENKIPLNSINTSFALPFHSRLAHVIDVILFNPPYVPTISSEATQAQDVGGIAGSWAGGSDGMQVTNRFLDMVDDLLSPRGRFYLVAVMENNIPEIQRRMFDTYGLESTVVLSRRAGREHLSVIRFARIDKS</sequence>
<gene>
    <name evidence="7" type="ORF">Moror_282</name>
</gene>
<protein>
    <submittedName>
        <fullName evidence="7">Hemk methyltransferase family member 2-like</fullName>
    </submittedName>
</protein>
<dbReference type="GO" id="GO:0005634">
    <property type="term" value="C:nucleus"/>
    <property type="evidence" value="ECO:0007669"/>
    <property type="project" value="UniProtKB-SubCell"/>
</dbReference>
<accession>V2Y0F5</accession>
<dbReference type="PROSITE" id="PS00092">
    <property type="entry name" value="N6_MTASE"/>
    <property type="match status" value="1"/>
</dbReference>
<dbReference type="Gene3D" id="3.40.50.150">
    <property type="entry name" value="Vaccinia Virus protein VP39"/>
    <property type="match status" value="1"/>
</dbReference>
<evidence type="ECO:0000256" key="5">
    <source>
        <dbReference type="ARBA" id="ARBA00022691"/>
    </source>
</evidence>
<comment type="subcellular location">
    <subcellularLocation>
        <location evidence="1">Nucleus</location>
    </subcellularLocation>
</comment>
<reference evidence="7 8" key="1">
    <citation type="journal article" date="2014" name="BMC Genomics">
        <title>Genome and secretome analysis of the hemibiotrophic fungal pathogen, Moniliophthora roreri, which causes frosty pod rot disease of cacao: mechanisms of the biotrophic and necrotrophic phases.</title>
        <authorList>
            <person name="Meinhardt L.W."/>
            <person name="Costa G.G.L."/>
            <person name="Thomazella D.P.T."/>
            <person name="Teixeira P.J.P.L."/>
            <person name="Carazzolle M.F."/>
            <person name="Schuster S.C."/>
            <person name="Carlson J.E."/>
            <person name="Guiltinan M.J."/>
            <person name="Mieczkowski P."/>
            <person name="Farmer A."/>
            <person name="Ramaraj T."/>
            <person name="Crozier J."/>
            <person name="Davis R.E."/>
            <person name="Shao J."/>
            <person name="Melnick R.L."/>
            <person name="Pereira G.A.G."/>
            <person name="Bailey B.A."/>
        </authorList>
    </citation>
    <scope>NUCLEOTIDE SEQUENCE [LARGE SCALE GENOMIC DNA]</scope>
    <source>
        <strain evidence="7 8">MCA 2997</strain>
    </source>
</reference>
<comment type="caution">
    <text evidence="7">The sequence shown here is derived from an EMBL/GenBank/DDBJ whole genome shotgun (WGS) entry which is preliminary data.</text>
</comment>
<dbReference type="InterPro" id="IPR002052">
    <property type="entry name" value="DNA_methylase_N6_adenine_CS"/>
</dbReference>
<organism evidence="7 8">
    <name type="scientific">Moniliophthora roreri (strain MCA 2997)</name>
    <name type="common">Cocoa frosty pod rot fungus</name>
    <name type="synonym">Crinipellis roreri</name>
    <dbReference type="NCBI Taxonomy" id="1381753"/>
    <lineage>
        <taxon>Eukaryota</taxon>
        <taxon>Fungi</taxon>
        <taxon>Dikarya</taxon>
        <taxon>Basidiomycota</taxon>
        <taxon>Agaricomycotina</taxon>
        <taxon>Agaricomycetes</taxon>
        <taxon>Agaricomycetidae</taxon>
        <taxon>Agaricales</taxon>
        <taxon>Marasmiineae</taxon>
        <taxon>Marasmiaceae</taxon>
        <taxon>Moniliophthora</taxon>
    </lineage>
</organism>
<dbReference type="SUPFAM" id="SSF53335">
    <property type="entry name" value="S-adenosyl-L-methionine-dependent methyltransferases"/>
    <property type="match status" value="1"/>
</dbReference>
<evidence type="ECO:0000256" key="4">
    <source>
        <dbReference type="ARBA" id="ARBA00022679"/>
    </source>
</evidence>
<evidence type="ECO:0000256" key="2">
    <source>
        <dbReference type="ARBA" id="ARBA00006149"/>
    </source>
</evidence>
<dbReference type="PANTHER" id="PTHR45875">
    <property type="entry name" value="METHYLTRANSFERASE N6AMT1"/>
    <property type="match status" value="1"/>
</dbReference>
<evidence type="ECO:0000313" key="8">
    <source>
        <dbReference type="Proteomes" id="UP000017559"/>
    </source>
</evidence>
<dbReference type="InterPro" id="IPR029063">
    <property type="entry name" value="SAM-dependent_MTases_sf"/>
</dbReference>
<keyword evidence="8" id="KW-1185">Reference proteome</keyword>
<dbReference type="AlphaFoldDB" id="V2Y0F5"/>
<dbReference type="InterPro" id="IPR052190">
    <property type="entry name" value="Euk-Arch_PrmC-MTase"/>
</dbReference>
<name>V2Y0F5_MONRO</name>
<dbReference type="GO" id="GO:0008757">
    <property type="term" value="F:S-adenosylmethionine-dependent methyltransferase activity"/>
    <property type="evidence" value="ECO:0007669"/>
    <property type="project" value="TreeGrafter"/>
</dbReference>
<dbReference type="GO" id="GO:0008276">
    <property type="term" value="F:protein methyltransferase activity"/>
    <property type="evidence" value="ECO:0007669"/>
    <property type="project" value="TreeGrafter"/>
</dbReference>
<dbReference type="Proteomes" id="UP000017559">
    <property type="component" value="Unassembled WGS sequence"/>
</dbReference>
<dbReference type="HOGENOM" id="CLU_018398_6_0_1"/>
<evidence type="ECO:0000256" key="3">
    <source>
        <dbReference type="ARBA" id="ARBA00022603"/>
    </source>
</evidence>
<dbReference type="GO" id="GO:0032259">
    <property type="term" value="P:methylation"/>
    <property type="evidence" value="ECO:0007669"/>
    <property type="project" value="UniProtKB-KW"/>
</dbReference>
<dbReference type="InterPro" id="IPR004557">
    <property type="entry name" value="PrmC-related"/>
</dbReference>
<dbReference type="GO" id="GO:0003676">
    <property type="term" value="F:nucleic acid binding"/>
    <property type="evidence" value="ECO:0007669"/>
    <property type="project" value="InterPro"/>
</dbReference>
<evidence type="ECO:0000313" key="7">
    <source>
        <dbReference type="EMBL" id="ESK98235.1"/>
    </source>
</evidence>
<comment type="similarity">
    <text evidence="2">Belongs to the eukaryotic/archaeal PrmC-related family.</text>
</comment>
<dbReference type="STRING" id="1381753.V2Y0F5"/>
<evidence type="ECO:0000256" key="1">
    <source>
        <dbReference type="ARBA" id="ARBA00004123"/>
    </source>
</evidence>
<dbReference type="KEGG" id="mrr:Moror_282"/>
<proteinExistence type="inferred from homology"/>
<dbReference type="NCBIfam" id="TIGR00537">
    <property type="entry name" value="hemK_rel_arch"/>
    <property type="match status" value="1"/>
</dbReference>
<dbReference type="OrthoDB" id="406152at2759"/>
<dbReference type="EMBL" id="AWSO01000003">
    <property type="protein sequence ID" value="ESK98235.1"/>
    <property type="molecule type" value="Genomic_DNA"/>
</dbReference>
<evidence type="ECO:0000256" key="6">
    <source>
        <dbReference type="ARBA" id="ARBA00023242"/>
    </source>
</evidence>
<keyword evidence="3" id="KW-0489">Methyltransferase</keyword>
<dbReference type="PANTHER" id="PTHR45875:SF1">
    <property type="entry name" value="METHYLTRANSFERASE N6AMT1"/>
    <property type="match status" value="1"/>
</dbReference>
<dbReference type="GO" id="GO:0035657">
    <property type="term" value="C:eRF1 methyltransferase complex"/>
    <property type="evidence" value="ECO:0007669"/>
    <property type="project" value="TreeGrafter"/>
</dbReference>
<keyword evidence="6" id="KW-0539">Nucleus</keyword>
<keyword evidence="5" id="KW-0949">S-adenosyl-L-methionine</keyword>
<dbReference type="FunFam" id="3.40.50.150:FF:000077">
    <property type="entry name" value="HemK methyltransferase family member 2"/>
    <property type="match status" value="1"/>
</dbReference>
<keyword evidence="4" id="KW-0808">Transferase</keyword>